<organism evidence="2 3">
    <name type="scientific">Marine Group I thaumarchaeote</name>
    <dbReference type="NCBI Taxonomy" id="2511932"/>
    <lineage>
        <taxon>Archaea</taxon>
        <taxon>Nitrososphaerota</taxon>
        <taxon>Marine Group I</taxon>
    </lineage>
</organism>
<protein>
    <submittedName>
        <fullName evidence="2">Uncharacterized protein</fullName>
    </submittedName>
</protein>
<feature type="region of interest" description="Disordered" evidence="1">
    <location>
        <begin position="1"/>
        <end position="20"/>
    </location>
</feature>
<name>A0A7K4NK22_9ARCH</name>
<evidence type="ECO:0000313" key="2">
    <source>
        <dbReference type="EMBL" id="NWK01694.1"/>
    </source>
</evidence>
<dbReference type="Proteomes" id="UP000529843">
    <property type="component" value="Unassembled WGS sequence"/>
</dbReference>
<gene>
    <name evidence="2" type="ORF">HX804_00060</name>
</gene>
<dbReference type="EMBL" id="JACAST010000001">
    <property type="protein sequence ID" value="NWK01694.1"/>
    <property type="molecule type" value="Genomic_DNA"/>
</dbReference>
<sequence>MQKWKKERRNPQPLKVPRNPYRPRLLHCSIKNCKNNVYATGLCKNHYMQKWRKANPKLAKINAAKSYRKNKKKILAKDKVYRTKNRKKRNKQKREHYVNNRERLVKEKRERYHSDPEKYTAMQRKSTKKHRTKILLKRREEFAGFRLDVLTYYSKGTPKCKNCGITEYAFLQIDHIYGRKAMGHKTKNTISVYRELHKKHPEGFQVLCGNCNLMKEIRRHKTHSKHPNAIKSRYYKKLDKKQVLEHYSNGELKCVCCGFAEIDGLTIDHIEGRKKMGHDKTIHATKIYAWIKRNNFPKGFQTLCMNCNHAKGRLGKCPHQNRA</sequence>
<evidence type="ECO:0000256" key="1">
    <source>
        <dbReference type="SAM" id="MobiDB-lite"/>
    </source>
</evidence>
<evidence type="ECO:0000313" key="3">
    <source>
        <dbReference type="Proteomes" id="UP000529843"/>
    </source>
</evidence>
<feature type="region of interest" description="Disordered" evidence="1">
    <location>
        <begin position="111"/>
        <end position="130"/>
    </location>
</feature>
<comment type="caution">
    <text evidence="2">The sequence shown here is derived from an EMBL/GenBank/DDBJ whole genome shotgun (WGS) entry which is preliminary data.</text>
</comment>
<reference evidence="2 3" key="1">
    <citation type="journal article" date="2019" name="Environ. Microbiol.">
        <title>Genomics insights into ecotype formation of ammonia-oxidizing archaea in the deep ocean.</title>
        <authorList>
            <person name="Wang Y."/>
            <person name="Huang J.M."/>
            <person name="Cui G.J."/>
            <person name="Nunoura T."/>
            <person name="Takaki Y."/>
            <person name="Li W.L."/>
            <person name="Li J."/>
            <person name="Gao Z.M."/>
            <person name="Takai K."/>
            <person name="Zhang A.Q."/>
            <person name="Stepanauskas R."/>
        </authorList>
    </citation>
    <scope>NUCLEOTIDE SEQUENCE [LARGE SCALE GENOMIC DNA]</scope>
    <source>
        <strain evidence="2 3">N8</strain>
    </source>
</reference>
<proteinExistence type="predicted"/>
<accession>A0A7K4NK22</accession>
<dbReference type="AlphaFoldDB" id="A0A7K4NK22"/>